<dbReference type="Proteomes" id="UP000590740">
    <property type="component" value="Unassembled WGS sequence"/>
</dbReference>
<feature type="compositionally biased region" description="Basic and acidic residues" evidence="1">
    <location>
        <begin position="30"/>
        <end position="45"/>
    </location>
</feature>
<feature type="region of interest" description="Disordered" evidence="1">
    <location>
        <begin position="135"/>
        <end position="179"/>
    </location>
</feature>
<feature type="compositionally biased region" description="Polar residues" evidence="1">
    <location>
        <begin position="135"/>
        <end position="147"/>
    </location>
</feature>
<evidence type="ECO:0000313" key="2">
    <source>
        <dbReference type="EMBL" id="MBB5034824.1"/>
    </source>
</evidence>
<sequence length="179" mass="19622">MLCQCSSNEKKKVDSADLPLAKRATSGPDMSKRSRYEKYMNDPKMGRSSAGSYFQKQAHNSKTFSGASSYAGQKEFKTSQSIFGKSKAPGMNMTYKLGDKQSPAMKSTFKADASRFGSQQAKEANSVFSGADSRFGTSSALTRSQSIGRAPKIIENYNDRGGKKSAYSEDEVKRLLNRN</sequence>
<accession>A0A7W7YEW5</accession>
<gene>
    <name evidence="2" type="ORF">HNQ65_004432</name>
</gene>
<feature type="compositionally biased region" description="Basic and acidic residues" evidence="1">
    <location>
        <begin position="157"/>
        <end position="179"/>
    </location>
</feature>
<reference evidence="2 3" key="1">
    <citation type="submission" date="2020-08" db="EMBL/GenBank/DDBJ databases">
        <title>Genomic Encyclopedia of Type Strains, Phase IV (KMG-IV): sequencing the most valuable type-strain genomes for metagenomic binning, comparative biology and taxonomic classification.</title>
        <authorList>
            <person name="Goeker M."/>
        </authorList>
    </citation>
    <scope>NUCLEOTIDE SEQUENCE [LARGE SCALE GENOMIC DNA]</scope>
    <source>
        <strain evidence="2 3">DSM 12252</strain>
    </source>
</reference>
<dbReference type="AlphaFoldDB" id="A0A7W7YEW5"/>
<proteinExistence type="predicted"/>
<evidence type="ECO:0000256" key="1">
    <source>
        <dbReference type="SAM" id="MobiDB-lite"/>
    </source>
</evidence>
<feature type="compositionally biased region" description="Polar residues" evidence="1">
    <location>
        <begin position="49"/>
        <end position="58"/>
    </location>
</feature>
<dbReference type="RefSeq" id="WP_184342990.1">
    <property type="nucleotide sequence ID" value="NZ_JACHIG010000011.1"/>
</dbReference>
<feature type="region of interest" description="Disordered" evidence="1">
    <location>
        <begin position="1"/>
        <end position="58"/>
    </location>
</feature>
<evidence type="ECO:0000313" key="3">
    <source>
        <dbReference type="Proteomes" id="UP000590740"/>
    </source>
</evidence>
<keyword evidence="3" id="KW-1185">Reference proteome</keyword>
<organism evidence="2 3">
    <name type="scientific">Prosthecobacter vanneervenii</name>
    <dbReference type="NCBI Taxonomy" id="48466"/>
    <lineage>
        <taxon>Bacteria</taxon>
        <taxon>Pseudomonadati</taxon>
        <taxon>Verrucomicrobiota</taxon>
        <taxon>Verrucomicrobiia</taxon>
        <taxon>Verrucomicrobiales</taxon>
        <taxon>Verrucomicrobiaceae</taxon>
        <taxon>Prosthecobacter</taxon>
    </lineage>
</organism>
<protein>
    <submittedName>
        <fullName evidence="2">Uncharacterized protein</fullName>
    </submittedName>
</protein>
<name>A0A7W7YEW5_9BACT</name>
<dbReference type="EMBL" id="JACHIG010000011">
    <property type="protein sequence ID" value="MBB5034824.1"/>
    <property type="molecule type" value="Genomic_DNA"/>
</dbReference>
<comment type="caution">
    <text evidence="2">The sequence shown here is derived from an EMBL/GenBank/DDBJ whole genome shotgun (WGS) entry which is preliminary data.</text>
</comment>